<dbReference type="EMBL" id="RCNT01000003">
    <property type="protein sequence ID" value="RMA42738.1"/>
    <property type="molecule type" value="Genomic_DNA"/>
</dbReference>
<gene>
    <name evidence="3" type="ORF">D9R08_08125</name>
</gene>
<protein>
    <submittedName>
        <fullName evidence="3">CPBP family intramembrane metalloprotease</fullName>
    </submittedName>
</protein>
<keyword evidence="4" id="KW-1185">Reference proteome</keyword>
<keyword evidence="3" id="KW-0378">Hydrolase</keyword>
<feature type="transmembrane region" description="Helical" evidence="1">
    <location>
        <begin position="203"/>
        <end position="222"/>
    </location>
</feature>
<dbReference type="Proteomes" id="UP000281343">
    <property type="component" value="Unassembled WGS sequence"/>
</dbReference>
<organism evidence="3 4">
    <name type="scientific">Rhodophyticola porphyridii</name>
    <dbReference type="NCBI Taxonomy" id="1852017"/>
    <lineage>
        <taxon>Bacteria</taxon>
        <taxon>Pseudomonadati</taxon>
        <taxon>Pseudomonadota</taxon>
        <taxon>Alphaproteobacteria</taxon>
        <taxon>Rhodobacterales</taxon>
        <taxon>Roseobacteraceae</taxon>
        <taxon>Rhodophyticola</taxon>
    </lineage>
</organism>
<dbReference type="GO" id="GO:0006508">
    <property type="term" value="P:proteolysis"/>
    <property type="evidence" value="ECO:0007669"/>
    <property type="project" value="UniProtKB-KW"/>
</dbReference>
<accession>A0A3L9Y657</accession>
<sequence>MQYPAMDAFAAPARAYPQLWRLLLGIVLATVVYVLCFLLILAALALTSGLDGAQTWIVRMGQATGPTGTLLLLATFLGMALGPFAAARVVHRRPVATLFGPRQRSIHHFLVALVISAALFGLSALVPRDIAIQPNITPSLWLSFLPLALVGVLVQTGAEEILFRGYLQQQLAARFASPLIWMVLPSALFAMAHFDPATMGGNAWLIVAATGLFGILAADLTAKTGSIGAAWGFHFANNVFAILLLSLDGPLSGLALYTTDFGPEAADVLRPLILIDMVVTGLVWAAIRVALTRGSPPAIRI</sequence>
<feature type="transmembrane region" description="Helical" evidence="1">
    <location>
        <begin position="67"/>
        <end position="87"/>
    </location>
</feature>
<evidence type="ECO:0000259" key="2">
    <source>
        <dbReference type="Pfam" id="PF02517"/>
    </source>
</evidence>
<evidence type="ECO:0000256" key="1">
    <source>
        <dbReference type="SAM" id="Phobius"/>
    </source>
</evidence>
<reference evidence="3 4" key="1">
    <citation type="submission" date="2018-10" db="EMBL/GenBank/DDBJ databases">
        <authorList>
            <person name="Jung H.S."/>
            <person name="Jeon C.O."/>
        </authorList>
    </citation>
    <scope>NUCLEOTIDE SEQUENCE [LARGE SCALE GENOMIC DNA]</scope>
    <source>
        <strain evidence="3 4">MA-7-27</strain>
    </source>
</reference>
<dbReference type="Pfam" id="PF02517">
    <property type="entry name" value="Rce1-like"/>
    <property type="match status" value="1"/>
</dbReference>
<comment type="caution">
    <text evidence="3">The sequence shown here is derived from an EMBL/GenBank/DDBJ whole genome shotgun (WGS) entry which is preliminary data.</text>
</comment>
<feature type="transmembrane region" description="Helical" evidence="1">
    <location>
        <begin position="268"/>
        <end position="291"/>
    </location>
</feature>
<dbReference type="PANTHER" id="PTHR39430:SF1">
    <property type="entry name" value="PROTEASE"/>
    <property type="match status" value="1"/>
</dbReference>
<feature type="transmembrane region" description="Helical" evidence="1">
    <location>
        <begin position="108"/>
        <end position="127"/>
    </location>
</feature>
<dbReference type="AlphaFoldDB" id="A0A3L9Y657"/>
<feature type="domain" description="CAAX prenyl protease 2/Lysostaphin resistance protein A-like" evidence="2">
    <location>
        <begin position="143"/>
        <end position="240"/>
    </location>
</feature>
<dbReference type="PANTHER" id="PTHR39430">
    <property type="entry name" value="MEMBRANE-ASSOCIATED PROTEASE-RELATED"/>
    <property type="match status" value="1"/>
</dbReference>
<dbReference type="InterPro" id="IPR003675">
    <property type="entry name" value="Rce1/LyrA-like_dom"/>
</dbReference>
<feature type="transmembrane region" description="Helical" evidence="1">
    <location>
        <begin position="22"/>
        <end position="47"/>
    </location>
</feature>
<keyword evidence="3" id="KW-0482">Metalloprotease</keyword>
<feature type="transmembrane region" description="Helical" evidence="1">
    <location>
        <begin position="139"/>
        <end position="159"/>
    </location>
</feature>
<keyword evidence="3" id="KW-0645">Protease</keyword>
<keyword evidence="1" id="KW-0472">Membrane</keyword>
<keyword evidence="1" id="KW-1133">Transmembrane helix</keyword>
<dbReference type="GO" id="GO:0008237">
    <property type="term" value="F:metallopeptidase activity"/>
    <property type="evidence" value="ECO:0007669"/>
    <property type="project" value="UniProtKB-KW"/>
</dbReference>
<dbReference type="OrthoDB" id="7171777at2"/>
<name>A0A3L9Y657_9RHOB</name>
<proteinExistence type="predicted"/>
<feature type="transmembrane region" description="Helical" evidence="1">
    <location>
        <begin position="229"/>
        <end position="248"/>
    </location>
</feature>
<dbReference type="GO" id="GO:0080120">
    <property type="term" value="P:CAAX-box protein maturation"/>
    <property type="evidence" value="ECO:0007669"/>
    <property type="project" value="UniProtKB-ARBA"/>
</dbReference>
<evidence type="ECO:0000313" key="4">
    <source>
        <dbReference type="Proteomes" id="UP000281343"/>
    </source>
</evidence>
<evidence type="ECO:0000313" key="3">
    <source>
        <dbReference type="EMBL" id="RMA42738.1"/>
    </source>
</evidence>
<feature type="transmembrane region" description="Helical" evidence="1">
    <location>
        <begin position="171"/>
        <end position="191"/>
    </location>
</feature>
<dbReference type="GO" id="GO:0004175">
    <property type="term" value="F:endopeptidase activity"/>
    <property type="evidence" value="ECO:0007669"/>
    <property type="project" value="UniProtKB-ARBA"/>
</dbReference>
<keyword evidence="1" id="KW-0812">Transmembrane</keyword>